<dbReference type="Pfam" id="PF07690">
    <property type="entry name" value="MFS_1"/>
    <property type="match status" value="1"/>
</dbReference>
<dbReference type="CDD" id="cd06173">
    <property type="entry name" value="MFS_MefA_like"/>
    <property type="match status" value="1"/>
</dbReference>
<dbReference type="PANTHER" id="PTHR23513:SF6">
    <property type="entry name" value="MAJOR FACILITATOR SUPERFAMILY ASSOCIATED DOMAIN-CONTAINING PROTEIN"/>
    <property type="match status" value="1"/>
</dbReference>
<dbReference type="SUPFAM" id="SSF103473">
    <property type="entry name" value="MFS general substrate transporter"/>
    <property type="match status" value="1"/>
</dbReference>
<feature type="transmembrane region" description="Helical" evidence="7">
    <location>
        <begin position="113"/>
        <end position="131"/>
    </location>
</feature>
<dbReference type="InterPro" id="IPR036259">
    <property type="entry name" value="MFS_trans_sf"/>
</dbReference>
<feature type="transmembrane region" description="Helical" evidence="7">
    <location>
        <begin position="365"/>
        <end position="385"/>
    </location>
</feature>
<evidence type="ECO:0000313" key="10">
    <source>
        <dbReference type="Proteomes" id="UP001250181"/>
    </source>
</evidence>
<comment type="subcellular location">
    <subcellularLocation>
        <location evidence="1">Cell membrane</location>
        <topology evidence="1">Multi-pass membrane protein</topology>
    </subcellularLocation>
</comment>
<protein>
    <submittedName>
        <fullName evidence="9">MFS transporter</fullName>
    </submittedName>
</protein>
<keyword evidence="4 7" id="KW-1133">Transmembrane helix</keyword>
<keyword evidence="3 7" id="KW-0812">Transmembrane</keyword>
<feature type="domain" description="Major facilitator superfamily (MFS) profile" evidence="8">
    <location>
        <begin position="17"/>
        <end position="412"/>
    </location>
</feature>
<accession>A0ABU3QP50</accession>
<evidence type="ECO:0000313" key="9">
    <source>
        <dbReference type="EMBL" id="MDT9684482.1"/>
    </source>
</evidence>
<feature type="transmembrane region" description="Helical" evidence="7">
    <location>
        <begin position="391"/>
        <end position="410"/>
    </location>
</feature>
<evidence type="ECO:0000256" key="4">
    <source>
        <dbReference type="ARBA" id="ARBA00022989"/>
    </source>
</evidence>
<dbReference type="InterPro" id="IPR020846">
    <property type="entry name" value="MFS_dom"/>
</dbReference>
<feature type="transmembrane region" description="Helical" evidence="7">
    <location>
        <begin position="54"/>
        <end position="76"/>
    </location>
</feature>
<evidence type="ECO:0000256" key="2">
    <source>
        <dbReference type="ARBA" id="ARBA00022475"/>
    </source>
</evidence>
<reference evidence="9 10" key="1">
    <citation type="submission" date="2023-09" db="EMBL/GenBank/DDBJ databases">
        <title>Streptomyces sp. nov.: A antagonism against Alternaria gaisen Producing Streptochlin, Isolated from Tamarix root soil.</title>
        <authorList>
            <person name="Chen Y."/>
        </authorList>
    </citation>
    <scope>NUCLEOTIDE SEQUENCE [LARGE SCALE GENOMIC DNA]</scope>
    <source>
        <strain evidence="9 10">TRM76323</strain>
    </source>
</reference>
<keyword evidence="5 7" id="KW-0472">Membrane</keyword>
<evidence type="ECO:0000259" key="8">
    <source>
        <dbReference type="PROSITE" id="PS50850"/>
    </source>
</evidence>
<dbReference type="Proteomes" id="UP001250181">
    <property type="component" value="Unassembled WGS sequence"/>
</dbReference>
<feature type="transmembrane region" description="Helical" evidence="7">
    <location>
        <begin position="296"/>
        <end position="314"/>
    </location>
</feature>
<name>A0ABU3QP50_9ACTN</name>
<evidence type="ECO:0000256" key="6">
    <source>
        <dbReference type="SAM" id="MobiDB-lite"/>
    </source>
</evidence>
<feature type="transmembrane region" description="Helical" evidence="7">
    <location>
        <begin position="232"/>
        <end position="256"/>
    </location>
</feature>
<keyword evidence="2" id="KW-1003">Cell membrane</keyword>
<comment type="caution">
    <text evidence="9">The sequence shown here is derived from an EMBL/GenBank/DDBJ whole genome shotgun (WGS) entry which is preliminary data.</text>
</comment>
<dbReference type="RefSeq" id="WP_315879538.1">
    <property type="nucleotide sequence ID" value="NZ_JAWCTQ010000027.1"/>
</dbReference>
<dbReference type="EMBL" id="JAWCTQ010000027">
    <property type="protein sequence ID" value="MDT9684482.1"/>
    <property type="molecule type" value="Genomic_DNA"/>
</dbReference>
<feature type="transmembrane region" description="Helical" evidence="7">
    <location>
        <begin position="20"/>
        <end position="42"/>
    </location>
</feature>
<feature type="transmembrane region" description="Helical" evidence="7">
    <location>
        <begin position="262"/>
        <end position="284"/>
    </location>
</feature>
<dbReference type="Gene3D" id="1.20.1250.20">
    <property type="entry name" value="MFS general substrate transporter like domains"/>
    <property type="match status" value="1"/>
</dbReference>
<dbReference type="PANTHER" id="PTHR23513">
    <property type="entry name" value="INTEGRAL MEMBRANE EFFLUX PROTEIN-RELATED"/>
    <property type="match status" value="1"/>
</dbReference>
<dbReference type="InterPro" id="IPR011701">
    <property type="entry name" value="MFS"/>
</dbReference>
<gene>
    <name evidence="9" type="ORF">RND61_20835</name>
</gene>
<keyword evidence="10" id="KW-1185">Reference proteome</keyword>
<evidence type="ECO:0000256" key="5">
    <source>
        <dbReference type="ARBA" id="ARBA00023136"/>
    </source>
</evidence>
<feature type="region of interest" description="Disordered" evidence="6">
    <location>
        <begin position="419"/>
        <end position="440"/>
    </location>
</feature>
<feature type="transmembrane region" description="Helical" evidence="7">
    <location>
        <begin position="320"/>
        <end position="344"/>
    </location>
</feature>
<feature type="compositionally biased region" description="Low complexity" evidence="6">
    <location>
        <begin position="419"/>
        <end position="429"/>
    </location>
</feature>
<evidence type="ECO:0000256" key="7">
    <source>
        <dbReference type="SAM" id="Phobius"/>
    </source>
</evidence>
<evidence type="ECO:0000256" key="3">
    <source>
        <dbReference type="ARBA" id="ARBA00022692"/>
    </source>
</evidence>
<evidence type="ECO:0000256" key="1">
    <source>
        <dbReference type="ARBA" id="ARBA00004651"/>
    </source>
</evidence>
<sequence length="440" mass="45362">MTRRAGAKPRSLLRHRHFVLLWTGQSASLLGTQITYVAMPLTAVLLLDATPLEAGALVALETLPFLLFGLFVGVLLDRRARRSVMIVADVVRAAALAWIPVGHALGVLNIGQLFVVVFVLGVMTVFFDLAYQSYVPGLVGRDRLPEANGKLELSGSMGQVAGPGAAGLLVSALGAPVAIAVDAVSYVLSFFTTAGLPADEAPKPQPGASALSVRAAIREGFAVIWRQPLLRWFTTAAVIINLFSGALMSVFFLYLIRVLGMGSTQVGLIVAVGSVGALTGALLVGRLTGRFGVGPTLILTMALPGLGYLVLAAVHGHSPAVIAVVAAASFAVQFSVPVFNVTVISFRQVTTPDELLGRVNATARTCALGAYSLGSLLGGALASGAGLRTTVLLGASGTFLAALALLCSPVRAVRRLDAPPADTASTPAPVSGVPIQEQTS</sequence>
<proteinExistence type="predicted"/>
<organism evidence="9 10">
    <name type="scientific">Streptomyces tamarix</name>
    <dbReference type="NCBI Taxonomy" id="3078565"/>
    <lineage>
        <taxon>Bacteria</taxon>
        <taxon>Bacillati</taxon>
        <taxon>Actinomycetota</taxon>
        <taxon>Actinomycetes</taxon>
        <taxon>Kitasatosporales</taxon>
        <taxon>Streptomycetaceae</taxon>
        <taxon>Streptomyces</taxon>
    </lineage>
</organism>
<dbReference type="PROSITE" id="PS50850">
    <property type="entry name" value="MFS"/>
    <property type="match status" value="1"/>
</dbReference>